<accession>A0ABU0AEH8</accession>
<dbReference type="Gene3D" id="2.10.109.10">
    <property type="entry name" value="Umud Fragment, subunit A"/>
    <property type="match status" value="1"/>
</dbReference>
<comment type="similarity">
    <text evidence="2 3">Belongs to the peptidase S26 family.</text>
</comment>
<dbReference type="PANTHER" id="PTHR43390">
    <property type="entry name" value="SIGNAL PEPTIDASE I"/>
    <property type="match status" value="1"/>
</dbReference>
<evidence type="ECO:0000259" key="4">
    <source>
        <dbReference type="Pfam" id="PF10502"/>
    </source>
</evidence>
<dbReference type="CDD" id="cd06530">
    <property type="entry name" value="S26_SPase_I"/>
    <property type="match status" value="1"/>
</dbReference>
<dbReference type="EMBL" id="JAUSUB010000003">
    <property type="protein sequence ID" value="MDQ0269151.1"/>
    <property type="molecule type" value="Genomic_DNA"/>
</dbReference>
<name>A0ABU0AEH8_9BACI</name>
<comment type="subcellular location">
    <subcellularLocation>
        <location evidence="1">Cell membrane</location>
        <topology evidence="1">Single-pass type II membrane protein</topology>
    </subcellularLocation>
    <subcellularLocation>
        <location evidence="3">Membrane</location>
        <topology evidence="3">Single-pass type II membrane protein</topology>
    </subcellularLocation>
</comment>
<keyword evidence="3" id="KW-0472">Membrane</keyword>
<keyword evidence="3" id="KW-0812">Transmembrane</keyword>
<dbReference type="Pfam" id="PF10502">
    <property type="entry name" value="Peptidase_S26"/>
    <property type="match status" value="1"/>
</dbReference>
<dbReference type="NCBIfam" id="TIGR02227">
    <property type="entry name" value="sigpep_I_bact"/>
    <property type="match status" value="1"/>
</dbReference>
<evidence type="ECO:0000313" key="5">
    <source>
        <dbReference type="EMBL" id="MDQ0269151.1"/>
    </source>
</evidence>
<comment type="caution">
    <text evidence="5">The sequence shown here is derived from an EMBL/GenBank/DDBJ whole genome shotgun (WGS) entry which is preliminary data.</text>
</comment>
<comment type="catalytic activity">
    <reaction evidence="3">
        <text>Cleavage of hydrophobic, N-terminal signal or leader sequences from secreted and periplasmic proteins.</text>
        <dbReference type="EC" id="3.4.21.89"/>
    </reaction>
</comment>
<evidence type="ECO:0000256" key="3">
    <source>
        <dbReference type="RuleBase" id="RU362042"/>
    </source>
</evidence>
<protein>
    <recommendedName>
        <fullName evidence="3">Signal peptidase I</fullName>
        <ecNumber evidence="3">3.4.21.89</ecNumber>
    </recommendedName>
</protein>
<keyword evidence="6" id="KW-1185">Reference proteome</keyword>
<keyword evidence="3" id="KW-1133">Transmembrane helix</keyword>
<dbReference type="InterPro" id="IPR019533">
    <property type="entry name" value="Peptidase_S26"/>
</dbReference>
<sequence>MSAIFNQAEESQPEISKATSWKSWFGFILSMIVLFLFFRFAISVTIVSGNSMNPTIENNDILISNQLYFNLNNGDIIVFHDPHGYDVIKRIIASPNDTVEIKDGNVLVNDTPLEENYITGTANDMEKITVLENSYFVIGDNRTPGESLDSRSQEVGLITKEAIKGEIMFSLYPMNVKIGHE</sequence>
<dbReference type="InterPro" id="IPR036286">
    <property type="entry name" value="LexA/Signal_pep-like_sf"/>
</dbReference>
<dbReference type="EC" id="3.4.21.89" evidence="3"/>
<evidence type="ECO:0000313" key="6">
    <source>
        <dbReference type="Proteomes" id="UP001238088"/>
    </source>
</evidence>
<dbReference type="RefSeq" id="WP_307472494.1">
    <property type="nucleotide sequence ID" value="NZ_JAUSUB010000003.1"/>
</dbReference>
<reference evidence="5 6" key="1">
    <citation type="submission" date="2023-07" db="EMBL/GenBank/DDBJ databases">
        <title>Genomic Encyclopedia of Type Strains, Phase IV (KMG-IV): sequencing the most valuable type-strain genomes for metagenomic binning, comparative biology and taxonomic classification.</title>
        <authorList>
            <person name="Goeker M."/>
        </authorList>
    </citation>
    <scope>NUCLEOTIDE SEQUENCE [LARGE SCALE GENOMIC DNA]</scope>
    <source>
        <strain evidence="5 6">DSM 23494</strain>
    </source>
</reference>
<evidence type="ECO:0000256" key="1">
    <source>
        <dbReference type="ARBA" id="ARBA00004401"/>
    </source>
</evidence>
<dbReference type="InterPro" id="IPR000223">
    <property type="entry name" value="Pept_S26A_signal_pept_1"/>
</dbReference>
<dbReference type="PANTHER" id="PTHR43390:SF1">
    <property type="entry name" value="CHLOROPLAST PROCESSING PEPTIDASE"/>
    <property type="match status" value="1"/>
</dbReference>
<proteinExistence type="inferred from homology"/>
<organism evidence="5 6">
    <name type="scientific">Cytobacillus purgationiresistens</name>
    <dbReference type="NCBI Taxonomy" id="863449"/>
    <lineage>
        <taxon>Bacteria</taxon>
        <taxon>Bacillati</taxon>
        <taxon>Bacillota</taxon>
        <taxon>Bacilli</taxon>
        <taxon>Bacillales</taxon>
        <taxon>Bacillaceae</taxon>
        <taxon>Cytobacillus</taxon>
    </lineage>
</organism>
<gene>
    <name evidence="5" type="ORF">J2S17_001021</name>
</gene>
<keyword evidence="3" id="KW-0645">Protease</keyword>
<evidence type="ECO:0000256" key="2">
    <source>
        <dbReference type="ARBA" id="ARBA00009370"/>
    </source>
</evidence>
<dbReference type="GO" id="GO:0009003">
    <property type="term" value="F:signal peptidase activity"/>
    <property type="evidence" value="ECO:0007669"/>
    <property type="project" value="UniProtKB-EC"/>
</dbReference>
<dbReference type="Proteomes" id="UP001238088">
    <property type="component" value="Unassembled WGS sequence"/>
</dbReference>
<keyword evidence="3 5" id="KW-0378">Hydrolase</keyword>
<feature type="domain" description="Peptidase S26" evidence="4">
    <location>
        <begin position="22"/>
        <end position="171"/>
    </location>
</feature>
<dbReference type="PRINTS" id="PR00727">
    <property type="entry name" value="LEADERPTASE"/>
</dbReference>
<feature type="transmembrane region" description="Helical" evidence="3">
    <location>
        <begin position="24"/>
        <end position="42"/>
    </location>
</feature>
<dbReference type="SUPFAM" id="SSF51306">
    <property type="entry name" value="LexA/Signal peptidase"/>
    <property type="match status" value="1"/>
</dbReference>